<dbReference type="SMART" id="SM00393">
    <property type="entry name" value="R3H"/>
    <property type="match status" value="1"/>
</dbReference>
<organism evidence="2 3">
    <name type="scientific">Candidatus Brennerbacteria bacterium RIFOXYD1_FULL_41_16</name>
    <dbReference type="NCBI Taxonomy" id="1797529"/>
    <lineage>
        <taxon>Bacteria</taxon>
        <taxon>Candidatus Brenneribacteriota</taxon>
    </lineage>
</organism>
<dbReference type="SUPFAM" id="SSF82708">
    <property type="entry name" value="R3H domain"/>
    <property type="match status" value="1"/>
</dbReference>
<proteinExistence type="predicted"/>
<evidence type="ECO:0000259" key="1">
    <source>
        <dbReference type="PROSITE" id="PS51061"/>
    </source>
</evidence>
<dbReference type="InterPro" id="IPR001374">
    <property type="entry name" value="R3H_dom"/>
</dbReference>
<protein>
    <recommendedName>
        <fullName evidence="1">R3H domain-containing protein</fullName>
    </recommendedName>
</protein>
<gene>
    <name evidence="2" type="ORF">A2570_00980</name>
</gene>
<evidence type="ECO:0000313" key="3">
    <source>
        <dbReference type="Proteomes" id="UP000178570"/>
    </source>
</evidence>
<dbReference type="Proteomes" id="UP000178570">
    <property type="component" value="Unassembled WGS sequence"/>
</dbReference>
<dbReference type="STRING" id="1797529.A2570_00980"/>
<dbReference type="CDD" id="cd02644">
    <property type="entry name" value="R3H_jag"/>
    <property type="match status" value="1"/>
</dbReference>
<accession>A0A1G1XL53</accession>
<dbReference type="Gene3D" id="3.30.1370.50">
    <property type="entry name" value="R3H-like domain"/>
    <property type="match status" value="1"/>
</dbReference>
<dbReference type="InterPro" id="IPR015946">
    <property type="entry name" value="KH_dom-like_a/b"/>
</dbReference>
<dbReference type="AlphaFoldDB" id="A0A1G1XL53"/>
<dbReference type="PANTHER" id="PTHR35800">
    <property type="entry name" value="PROTEIN JAG"/>
    <property type="match status" value="1"/>
</dbReference>
<dbReference type="GO" id="GO:0003723">
    <property type="term" value="F:RNA binding"/>
    <property type="evidence" value="ECO:0007669"/>
    <property type="project" value="InterPro"/>
</dbReference>
<dbReference type="InterPro" id="IPR034079">
    <property type="entry name" value="R3H_KhpB"/>
</dbReference>
<dbReference type="EMBL" id="MHHY01000006">
    <property type="protein sequence ID" value="OGY40691.1"/>
    <property type="molecule type" value="Genomic_DNA"/>
</dbReference>
<dbReference type="InterPro" id="IPR039247">
    <property type="entry name" value="KhpB"/>
</dbReference>
<dbReference type="Pfam" id="PF01424">
    <property type="entry name" value="R3H"/>
    <property type="match status" value="1"/>
</dbReference>
<dbReference type="InterPro" id="IPR036867">
    <property type="entry name" value="R3H_dom_sf"/>
</dbReference>
<dbReference type="PROSITE" id="PS51061">
    <property type="entry name" value="R3H"/>
    <property type="match status" value="1"/>
</dbReference>
<evidence type="ECO:0000313" key="2">
    <source>
        <dbReference type="EMBL" id="OGY40691.1"/>
    </source>
</evidence>
<feature type="domain" description="R3H" evidence="1">
    <location>
        <begin position="93"/>
        <end position="158"/>
    </location>
</feature>
<dbReference type="PANTHER" id="PTHR35800:SF1">
    <property type="entry name" value="RNA-BINDING PROTEIN KHPB"/>
    <property type="match status" value="1"/>
</dbReference>
<dbReference type="Gene3D" id="3.30.300.20">
    <property type="match status" value="1"/>
</dbReference>
<sequence length="158" mass="18253">MNPEIESLIEKVKIFTTALMKASGFNFKTVEARKDDEKTIRVEMSVDGAGLMIGENGENLSAWEEVLSQWLRRNSSPELEYFRVVLDINNYRWQIEQRLRELAKKTAREVVMSKKSIKLPVMNAYERRIVHVELALHPNVATESEGRVPNRQVVVKPL</sequence>
<comment type="caution">
    <text evidence="2">The sequence shown here is derived from an EMBL/GenBank/DDBJ whole genome shotgun (WGS) entry which is preliminary data.</text>
</comment>
<reference evidence="2 3" key="1">
    <citation type="journal article" date="2016" name="Nat. Commun.">
        <title>Thousands of microbial genomes shed light on interconnected biogeochemical processes in an aquifer system.</title>
        <authorList>
            <person name="Anantharaman K."/>
            <person name="Brown C.T."/>
            <person name="Hug L.A."/>
            <person name="Sharon I."/>
            <person name="Castelle C.J."/>
            <person name="Probst A.J."/>
            <person name="Thomas B.C."/>
            <person name="Singh A."/>
            <person name="Wilkins M.J."/>
            <person name="Karaoz U."/>
            <person name="Brodie E.L."/>
            <person name="Williams K.H."/>
            <person name="Hubbard S.S."/>
            <person name="Banfield J.F."/>
        </authorList>
    </citation>
    <scope>NUCLEOTIDE SEQUENCE [LARGE SCALE GENOMIC DNA]</scope>
</reference>
<name>A0A1G1XL53_9BACT</name>